<accession>A0AA42CJ39</accession>
<feature type="active site" description="Proton acceptor" evidence="3">
    <location>
        <position position="213"/>
    </location>
</feature>
<dbReference type="RefSeq" id="WP_282585402.1">
    <property type="nucleotide sequence ID" value="NZ_JAMOIM010000008.1"/>
</dbReference>
<evidence type="ECO:0000256" key="2">
    <source>
        <dbReference type="ARBA" id="ARBA00037999"/>
    </source>
</evidence>
<dbReference type="SUPFAM" id="SSF53383">
    <property type="entry name" value="PLP-dependent transferases"/>
    <property type="match status" value="1"/>
</dbReference>
<dbReference type="PANTHER" id="PTHR30244">
    <property type="entry name" value="TRANSAMINASE"/>
    <property type="match status" value="1"/>
</dbReference>
<reference evidence="6" key="1">
    <citation type="submission" date="2022-05" db="EMBL/GenBank/DDBJ databases">
        <authorList>
            <person name="Pankratov T."/>
        </authorList>
    </citation>
    <scope>NUCLEOTIDE SEQUENCE</scope>
    <source>
        <strain evidence="6">BP6-180914</strain>
    </source>
</reference>
<keyword evidence="7" id="KW-1185">Reference proteome</keyword>
<dbReference type="PANTHER" id="PTHR30244:SF9">
    <property type="entry name" value="PROTEIN RV3402C"/>
    <property type="match status" value="1"/>
</dbReference>
<keyword evidence="1 4" id="KW-0663">Pyridoxal phosphate</keyword>
<organism evidence="6 7">
    <name type="scientific">Lichenifustis flavocetrariae</name>
    <dbReference type="NCBI Taxonomy" id="2949735"/>
    <lineage>
        <taxon>Bacteria</taxon>
        <taxon>Pseudomonadati</taxon>
        <taxon>Pseudomonadota</taxon>
        <taxon>Alphaproteobacteria</taxon>
        <taxon>Hyphomicrobiales</taxon>
        <taxon>Lichenihabitantaceae</taxon>
        <taxon>Lichenifustis</taxon>
    </lineage>
</organism>
<dbReference type="PIRSF" id="PIRSF000390">
    <property type="entry name" value="PLP_StrS"/>
    <property type="match status" value="1"/>
</dbReference>
<dbReference type="InterPro" id="IPR000653">
    <property type="entry name" value="DegT/StrS_aminotransferase"/>
</dbReference>
<dbReference type="InterPro" id="IPR015424">
    <property type="entry name" value="PyrdxlP-dep_Trfase"/>
</dbReference>
<evidence type="ECO:0000313" key="7">
    <source>
        <dbReference type="Proteomes" id="UP001165667"/>
    </source>
</evidence>
<dbReference type="GO" id="GO:0008483">
    <property type="term" value="F:transaminase activity"/>
    <property type="evidence" value="ECO:0007669"/>
    <property type="project" value="UniProtKB-KW"/>
</dbReference>
<dbReference type="Proteomes" id="UP001165667">
    <property type="component" value="Unassembled WGS sequence"/>
</dbReference>
<feature type="modified residue" description="N6-(pyridoxal phosphate)lysine" evidence="4">
    <location>
        <position position="213"/>
    </location>
</feature>
<dbReference type="InterPro" id="IPR015421">
    <property type="entry name" value="PyrdxlP-dep_Trfase_major"/>
</dbReference>
<evidence type="ECO:0000256" key="4">
    <source>
        <dbReference type="PIRSR" id="PIRSR000390-2"/>
    </source>
</evidence>
<dbReference type="Pfam" id="PF01041">
    <property type="entry name" value="DegT_DnrJ_EryC1"/>
    <property type="match status" value="1"/>
</dbReference>
<name>A0AA42CJ39_9HYPH</name>
<dbReference type="GO" id="GO:0030170">
    <property type="term" value="F:pyridoxal phosphate binding"/>
    <property type="evidence" value="ECO:0007669"/>
    <property type="project" value="TreeGrafter"/>
</dbReference>
<sequence>MHAAIPVATSQVQAPPKLAAPLFPLTRPNAPRLSAYVDDLAAIEDSCWLSNYGPVNDRLEHRLVEKLFAGVGECLTVCNATIGLMIGLKLASERSRKGPYVLMPSFTFAAAAHAVLWAGLKPLLVDIEPESWTADRAQEERLLAAHGDEIAAIMPYATFGTCLDLDRYDRLSDRYDVPVVIDAAASLGSVDARGMGFGTGSRHTIIYSMHATKAFGVGEAGLVYSSDAETIALLRRMGNFGFGADRSATLPGLNSKVSEVAALSALVKLADFEAQIAHRTALAETYLQELPGWTAQRTEGRRIAYQFMPMLLPADLISARDRIRTALSSAGVGTGQYFTPHIFEQPYFRTRCAAEPLPVTEALCARIMSLPISDFMTADDVATVCQIVRGICAEILGADAVQGFRA</sequence>
<evidence type="ECO:0000256" key="5">
    <source>
        <dbReference type="RuleBase" id="RU004508"/>
    </source>
</evidence>
<dbReference type="AlphaFoldDB" id="A0AA42CJ39"/>
<proteinExistence type="inferred from homology"/>
<keyword evidence="6" id="KW-0032">Aminotransferase</keyword>
<comment type="similarity">
    <text evidence="2 5">Belongs to the DegT/DnrJ/EryC1 family.</text>
</comment>
<evidence type="ECO:0000256" key="3">
    <source>
        <dbReference type="PIRSR" id="PIRSR000390-1"/>
    </source>
</evidence>
<dbReference type="GO" id="GO:0000271">
    <property type="term" value="P:polysaccharide biosynthetic process"/>
    <property type="evidence" value="ECO:0007669"/>
    <property type="project" value="TreeGrafter"/>
</dbReference>
<keyword evidence="6" id="KW-0808">Transferase</keyword>
<evidence type="ECO:0000256" key="1">
    <source>
        <dbReference type="ARBA" id="ARBA00022898"/>
    </source>
</evidence>
<dbReference type="Gene3D" id="3.40.640.10">
    <property type="entry name" value="Type I PLP-dependent aspartate aminotransferase-like (Major domain)"/>
    <property type="match status" value="1"/>
</dbReference>
<dbReference type="EMBL" id="JAMOIM010000008">
    <property type="protein sequence ID" value="MCW6509034.1"/>
    <property type="molecule type" value="Genomic_DNA"/>
</dbReference>
<comment type="caution">
    <text evidence="6">The sequence shown here is derived from an EMBL/GenBank/DDBJ whole genome shotgun (WGS) entry which is preliminary data.</text>
</comment>
<protein>
    <submittedName>
        <fullName evidence="6">DegT/DnrJ/EryC1/StrS family aminotransferase</fullName>
    </submittedName>
</protein>
<gene>
    <name evidence="6" type="ORF">M8523_13480</name>
</gene>
<evidence type="ECO:0000313" key="6">
    <source>
        <dbReference type="EMBL" id="MCW6509034.1"/>
    </source>
</evidence>